<dbReference type="GO" id="GO:0015293">
    <property type="term" value="F:symporter activity"/>
    <property type="evidence" value="ECO:0007669"/>
    <property type="project" value="InterPro"/>
</dbReference>
<dbReference type="Proteomes" id="UP000464954">
    <property type="component" value="Chromosome"/>
</dbReference>
<gene>
    <name evidence="9" type="ORF">GT409_04290</name>
</gene>
<dbReference type="InterPro" id="IPR018043">
    <property type="entry name" value="Na/Gal_symport_CS"/>
</dbReference>
<feature type="transmembrane region" description="Helical" evidence="8">
    <location>
        <begin position="43"/>
        <end position="62"/>
    </location>
</feature>
<evidence type="ECO:0000313" key="10">
    <source>
        <dbReference type="Proteomes" id="UP000464954"/>
    </source>
</evidence>
<keyword evidence="10" id="KW-1185">Reference proteome</keyword>
<comment type="subcellular location">
    <subcellularLocation>
        <location evidence="1">Cell membrane</location>
        <topology evidence="1">Multi-pass membrane protein</topology>
    </subcellularLocation>
</comment>
<keyword evidence="3" id="KW-0813">Transport</keyword>
<feature type="transmembrane region" description="Helical" evidence="8">
    <location>
        <begin position="338"/>
        <end position="363"/>
    </location>
</feature>
<evidence type="ECO:0000256" key="3">
    <source>
        <dbReference type="ARBA" id="ARBA00022448"/>
    </source>
</evidence>
<dbReference type="Pfam" id="PF13347">
    <property type="entry name" value="MFS_2"/>
    <property type="match status" value="1"/>
</dbReference>
<feature type="transmembrane region" description="Helical" evidence="8">
    <location>
        <begin position="313"/>
        <end position="332"/>
    </location>
</feature>
<keyword evidence="4" id="KW-1003">Cell membrane</keyword>
<protein>
    <submittedName>
        <fullName evidence="9">MFS transporter</fullName>
    </submittedName>
</protein>
<reference evidence="9 10" key="1">
    <citation type="submission" date="2020-01" db="EMBL/GenBank/DDBJ databases">
        <title>Ponticoccus aerotolerans gen. nov., sp. nov., an anaerobic bacterium and proposal of Ponticoccusceae fam. nov., Ponticoccusles ord. nov. and Ponticoccuse classis nov. in the phylum Kiritimatiellaeota.</title>
        <authorList>
            <person name="Zhou L.Y."/>
            <person name="Du Z.J."/>
        </authorList>
    </citation>
    <scope>NUCLEOTIDE SEQUENCE [LARGE SCALE GENOMIC DNA]</scope>
    <source>
        <strain evidence="9 10">S-5007</strain>
    </source>
</reference>
<dbReference type="AlphaFoldDB" id="A0A6P1MAW5"/>
<evidence type="ECO:0000256" key="1">
    <source>
        <dbReference type="ARBA" id="ARBA00004651"/>
    </source>
</evidence>
<evidence type="ECO:0000313" key="9">
    <source>
        <dbReference type="EMBL" id="QHI68696.1"/>
    </source>
</evidence>
<proteinExistence type="inferred from homology"/>
<dbReference type="PANTHER" id="PTHR11328:SF24">
    <property type="entry name" value="MAJOR FACILITATOR SUPERFAMILY (MFS) PROFILE DOMAIN-CONTAINING PROTEIN"/>
    <property type="match status" value="1"/>
</dbReference>
<dbReference type="PROSITE" id="PS00872">
    <property type="entry name" value="NA_GALACTOSIDE_SYMP"/>
    <property type="match status" value="1"/>
</dbReference>
<sequence>MHEEKHFQTLSKDKVPVRQKIAFGFGSMAQCLGSYSIGNLANFVFNIGLGVSPFLVGLAQSIPRLWDAVSDPLMGHFSDNARTRFGRRRPFMLIGAVLMGLLFSAIWCLPKGWSEYAYFSWFLGLSLLFYTALTVFMVPWGALGLEMTRDYHERTRIQAFSNLFANIGAILMPWLFALTQLDIFRDGLQGAQVVGAGVGVVLMLTGFIPALFCKEEHFEEVAGQEKISLWVGLKTTCTNRVFMQLMLAVFLAASGFFTISTLSPYITIYYVMGGDTKAASVYVGWGGTAWVLSSILFVAPVTWLATHIGKKKTFISFLGINLLGHVSKIWCYNPSHPWLVVIPPVLIAAGFVALWTLGASMIADICDLDELHTGARREGSYQAVFGWILKTGMSVALLVGGGLLVLTGFDQSLGGEQVASTVLLMRVLEAGLPALAVAAAIFVALRYPLSEQRVHEIREKLKQGR</sequence>
<evidence type="ECO:0000256" key="5">
    <source>
        <dbReference type="ARBA" id="ARBA00022692"/>
    </source>
</evidence>
<accession>A0A6P1MAW5</accession>
<evidence type="ECO:0000256" key="6">
    <source>
        <dbReference type="ARBA" id="ARBA00022989"/>
    </source>
</evidence>
<evidence type="ECO:0000256" key="4">
    <source>
        <dbReference type="ARBA" id="ARBA00022475"/>
    </source>
</evidence>
<feature type="transmembrane region" description="Helical" evidence="8">
    <location>
        <begin position="245"/>
        <end position="270"/>
    </location>
</feature>
<dbReference type="GO" id="GO:0006814">
    <property type="term" value="P:sodium ion transport"/>
    <property type="evidence" value="ECO:0007669"/>
    <property type="project" value="InterPro"/>
</dbReference>
<keyword evidence="6 8" id="KW-1133">Transmembrane helix</keyword>
<dbReference type="SUPFAM" id="SSF103473">
    <property type="entry name" value="MFS general substrate transporter"/>
    <property type="match status" value="1"/>
</dbReference>
<organism evidence="9 10">
    <name type="scientific">Tichowtungia aerotolerans</name>
    <dbReference type="NCBI Taxonomy" id="2697043"/>
    <lineage>
        <taxon>Bacteria</taxon>
        <taxon>Pseudomonadati</taxon>
        <taxon>Kiritimatiellota</taxon>
        <taxon>Tichowtungiia</taxon>
        <taxon>Tichowtungiales</taxon>
        <taxon>Tichowtungiaceae</taxon>
        <taxon>Tichowtungia</taxon>
    </lineage>
</organism>
<feature type="transmembrane region" description="Helical" evidence="8">
    <location>
        <begin position="193"/>
        <end position="212"/>
    </location>
</feature>
<dbReference type="GO" id="GO:0008643">
    <property type="term" value="P:carbohydrate transport"/>
    <property type="evidence" value="ECO:0007669"/>
    <property type="project" value="InterPro"/>
</dbReference>
<dbReference type="KEGG" id="taer:GT409_04290"/>
<evidence type="ECO:0000256" key="8">
    <source>
        <dbReference type="SAM" id="Phobius"/>
    </source>
</evidence>
<dbReference type="InterPro" id="IPR036259">
    <property type="entry name" value="MFS_trans_sf"/>
</dbReference>
<name>A0A6P1MAW5_9BACT</name>
<feature type="transmembrane region" description="Helical" evidence="8">
    <location>
        <begin position="91"/>
        <end position="113"/>
    </location>
</feature>
<feature type="transmembrane region" description="Helical" evidence="8">
    <location>
        <begin position="163"/>
        <end position="181"/>
    </location>
</feature>
<dbReference type="EMBL" id="CP047593">
    <property type="protein sequence ID" value="QHI68696.1"/>
    <property type="molecule type" value="Genomic_DNA"/>
</dbReference>
<evidence type="ECO:0000256" key="2">
    <source>
        <dbReference type="ARBA" id="ARBA00009617"/>
    </source>
</evidence>
<dbReference type="Gene3D" id="1.20.1250.20">
    <property type="entry name" value="MFS general substrate transporter like domains"/>
    <property type="match status" value="2"/>
</dbReference>
<evidence type="ECO:0000256" key="7">
    <source>
        <dbReference type="ARBA" id="ARBA00023136"/>
    </source>
</evidence>
<feature type="transmembrane region" description="Helical" evidence="8">
    <location>
        <begin position="282"/>
        <end position="306"/>
    </location>
</feature>
<comment type="similarity">
    <text evidence="2">Belongs to the sodium:galactoside symporter (TC 2.A.2) family.</text>
</comment>
<dbReference type="PANTHER" id="PTHR11328">
    <property type="entry name" value="MAJOR FACILITATOR SUPERFAMILY DOMAIN-CONTAINING PROTEIN"/>
    <property type="match status" value="1"/>
</dbReference>
<dbReference type="GO" id="GO:0005886">
    <property type="term" value="C:plasma membrane"/>
    <property type="evidence" value="ECO:0007669"/>
    <property type="project" value="UniProtKB-SubCell"/>
</dbReference>
<feature type="transmembrane region" description="Helical" evidence="8">
    <location>
        <begin position="119"/>
        <end position="143"/>
    </location>
</feature>
<keyword evidence="5 8" id="KW-0812">Transmembrane</keyword>
<keyword evidence="7 8" id="KW-0472">Membrane</keyword>
<feature type="transmembrane region" description="Helical" evidence="8">
    <location>
        <begin position="384"/>
        <end position="407"/>
    </location>
</feature>
<dbReference type="InterPro" id="IPR039672">
    <property type="entry name" value="MFS_2"/>
</dbReference>
<dbReference type="RefSeq" id="WP_160627271.1">
    <property type="nucleotide sequence ID" value="NZ_CP047593.1"/>
</dbReference>
<feature type="transmembrane region" description="Helical" evidence="8">
    <location>
        <begin position="427"/>
        <end position="449"/>
    </location>
</feature>